<comment type="subcellular location">
    <subcellularLocation>
        <location evidence="13">Nucleus</location>
    </subcellularLocation>
    <subcellularLocation>
        <location evidence="13">Chromosome</location>
        <location evidence="13">Telomere</location>
    </subcellularLocation>
</comment>
<dbReference type="FunFam" id="3.30.70.2630:FF:000002">
    <property type="entry name" value="Telomerase reverse transcriptase"/>
    <property type="match status" value="1"/>
</dbReference>
<dbReference type="PRINTS" id="PR01365">
    <property type="entry name" value="TELOMERASERT"/>
</dbReference>
<dbReference type="InterPro" id="IPR049139">
    <property type="entry name" value="TERT_C"/>
</dbReference>
<evidence type="ECO:0000256" key="1">
    <source>
        <dbReference type="ARBA" id="ARBA00008001"/>
    </source>
</evidence>
<evidence type="ECO:0000313" key="16">
    <source>
        <dbReference type="Proteomes" id="UP000829196"/>
    </source>
</evidence>
<evidence type="ECO:0000256" key="5">
    <source>
        <dbReference type="ARBA" id="ARBA00022679"/>
    </source>
</evidence>
<evidence type="ECO:0000256" key="12">
    <source>
        <dbReference type="ARBA" id="ARBA00048173"/>
    </source>
</evidence>
<keyword evidence="4 13" id="KW-0158">Chromosome</keyword>
<accession>A0A8T3BHH8</accession>
<name>A0A8T3BHH8_DENNO</name>
<dbReference type="Gene3D" id="1.10.132.70">
    <property type="match status" value="1"/>
</dbReference>
<evidence type="ECO:0000256" key="2">
    <source>
        <dbReference type="ARBA" id="ARBA00012493"/>
    </source>
</evidence>
<evidence type="ECO:0000256" key="4">
    <source>
        <dbReference type="ARBA" id="ARBA00022454"/>
    </source>
</evidence>
<evidence type="ECO:0000256" key="10">
    <source>
        <dbReference type="ARBA" id="ARBA00022918"/>
    </source>
</evidence>
<dbReference type="SMART" id="SM00975">
    <property type="entry name" value="Telomerase_RBD"/>
    <property type="match status" value="1"/>
</dbReference>
<dbReference type="InterPro" id="IPR000477">
    <property type="entry name" value="RT_dom"/>
</dbReference>
<dbReference type="GO" id="GO:0070034">
    <property type="term" value="F:telomerase RNA binding"/>
    <property type="evidence" value="ECO:0007669"/>
    <property type="project" value="TreeGrafter"/>
</dbReference>
<dbReference type="EMBL" id="JAGYWB010000009">
    <property type="protein sequence ID" value="KAI0511730.1"/>
    <property type="molecule type" value="Genomic_DNA"/>
</dbReference>
<dbReference type="OrthoDB" id="289721at2759"/>
<keyword evidence="7 13" id="KW-0479">Metal-binding</keyword>
<keyword evidence="6 13" id="KW-0548">Nucleotidyltransferase</keyword>
<dbReference type="SMR" id="A0A8T3BHH8"/>
<comment type="catalytic activity">
    <reaction evidence="12 13">
        <text>DNA(n) + a 2'-deoxyribonucleoside 5'-triphosphate = DNA(n+1) + diphosphate</text>
        <dbReference type="Rhea" id="RHEA:22508"/>
        <dbReference type="Rhea" id="RHEA-COMP:17339"/>
        <dbReference type="Rhea" id="RHEA-COMP:17340"/>
        <dbReference type="ChEBI" id="CHEBI:33019"/>
        <dbReference type="ChEBI" id="CHEBI:61560"/>
        <dbReference type="ChEBI" id="CHEBI:173112"/>
        <dbReference type="EC" id="2.7.7.49"/>
    </reaction>
</comment>
<evidence type="ECO:0000259" key="14">
    <source>
        <dbReference type="PROSITE" id="PS50878"/>
    </source>
</evidence>
<dbReference type="PROSITE" id="PS50878">
    <property type="entry name" value="RT_POL"/>
    <property type="match status" value="1"/>
</dbReference>
<protein>
    <recommendedName>
        <fullName evidence="3 13">Telomerase reverse transcriptase</fullName>
        <ecNumber evidence="2 13">2.7.7.49</ecNumber>
    </recommendedName>
    <alternativeName>
        <fullName evidence="13">Telomerase catalytic subunit</fullName>
    </alternativeName>
</protein>
<dbReference type="PANTHER" id="PTHR12066">
    <property type="entry name" value="TELOMERASE REVERSE TRANSCRIPTASE"/>
    <property type="match status" value="1"/>
</dbReference>
<keyword evidence="16" id="KW-1185">Reference proteome</keyword>
<evidence type="ECO:0000256" key="11">
    <source>
        <dbReference type="ARBA" id="ARBA00023242"/>
    </source>
</evidence>
<dbReference type="InterPro" id="IPR021891">
    <property type="entry name" value="Telomerase_RBD"/>
</dbReference>
<dbReference type="GO" id="GO:0000333">
    <property type="term" value="C:telomerase catalytic core complex"/>
    <property type="evidence" value="ECO:0007669"/>
    <property type="project" value="TreeGrafter"/>
</dbReference>
<comment type="function">
    <text evidence="13">Telomerase is a ribonucleoprotein enzyme essential for the replication of chromosome termini in most eukaryotes. It elongates telomeres. It is a reverse transcriptase that adds simple sequence repeats to chromosome ends by copying a template sequence within the RNA component of the enzyme.</text>
</comment>
<evidence type="ECO:0000256" key="8">
    <source>
        <dbReference type="ARBA" id="ARBA00022842"/>
    </source>
</evidence>
<keyword evidence="8 13" id="KW-0460">Magnesium</keyword>
<keyword evidence="10 13" id="KW-0695">RNA-directed DNA polymerase</keyword>
<dbReference type="EC" id="2.7.7.49" evidence="2 13"/>
<dbReference type="GO" id="GO:0003720">
    <property type="term" value="F:telomerase activity"/>
    <property type="evidence" value="ECO:0007669"/>
    <property type="project" value="InterPro"/>
</dbReference>
<dbReference type="Pfam" id="PF12009">
    <property type="entry name" value="Telomerase_RBD"/>
    <property type="match status" value="1"/>
</dbReference>
<dbReference type="GO" id="GO:0000781">
    <property type="term" value="C:chromosome, telomeric region"/>
    <property type="evidence" value="ECO:0007669"/>
    <property type="project" value="UniProtKB-SubCell"/>
</dbReference>
<dbReference type="Gene3D" id="1.10.357.90">
    <property type="match status" value="1"/>
</dbReference>
<evidence type="ECO:0000256" key="7">
    <source>
        <dbReference type="ARBA" id="ARBA00022723"/>
    </source>
</evidence>
<evidence type="ECO:0000256" key="3">
    <source>
        <dbReference type="ARBA" id="ARBA00016182"/>
    </source>
</evidence>
<keyword evidence="9 13" id="KW-0779">Telomere</keyword>
<feature type="domain" description="Reverse transcriptase" evidence="14">
    <location>
        <begin position="558"/>
        <end position="985"/>
    </location>
</feature>
<keyword evidence="11 13" id="KW-0539">Nucleus</keyword>
<reference evidence="15" key="1">
    <citation type="journal article" date="2022" name="Front. Genet.">
        <title>Chromosome-Scale Assembly of the Dendrobium nobile Genome Provides Insights Into the Molecular Mechanism of the Biosynthesis of the Medicinal Active Ingredient of Dendrobium.</title>
        <authorList>
            <person name="Xu Q."/>
            <person name="Niu S.-C."/>
            <person name="Li K.-L."/>
            <person name="Zheng P.-J."/>
            <person name="Zhang X.-J."/>
            <person name="Jia Y."/>
            <person name="Liu Y."/>
            <person name="Niu Y.-X."/>
            <person name="Yu L.-H."/>
            <person name="Chen D.-F."/>
            <person name="Zhang G.-Q."/>
        </authorList>
    </citation>
    <scope>NUCLEOTIDE SEQUENCE</scope>
    <source>
        <tissue evidence="15">Leaf</tissue>
    </source>
</reference>
<organism evidence="15 16">
    <name type="scientific">Dendrobium nobile</name>
    <name type="common">Orchid</name>
    <dbReference type="NCBI Taxonomy" id="94219"/>
    <lineage>
        <taxon>Eukaryota</taxon>
        <taxon>Viridiplantae</taxon>
        <taxon>Streptophyta</taxon>
        <taxon>Embryophyta</taxon>
        <taxon>Tracheophyta</taxon>
        <taxon>Spermatophyta</taxon>
        <taxon>Magnoliopsida</taxon>
        <taxon>Liliopsida</taxon>
        <taxon>Asparagales</taxon>
        <taxon>Orchidaceae</taxon>
        <taxon>Epidendroideae</taxon>
        <taxon>Malaxideae</taxon>
        <taxon>Dendrobiinae</taxon>
        <taxon>Dendrobium</taxon>
    </lineage>
</organism>
<keyword evidence="5 13" id="KW-0808">Transferase</keyword>
<dbReference type="Gene3D" id="3.30.70.2630">
    <property type="match status" value="1"/>
</dbReference>
<dbReference type="InterPro" id="IPR003545">
    <property type="entry name" value="Telomerase_RT"/>
</dbReference>
<sequence>MARRRRRRPRIPEVLKRAYGCRVNTLECSILSLLPTPPPDSPLDCSCNGRLCLGCLGQSHLVCDEDPSDYLRFLTNSFCFVSPSAPPPPTNFSTSGLGLRYKNGFFADRAINCCHVFDQLLERIGDELMTFLLCYSSIFIPLANHNYLQVTGDPLKVPVLSCRKVRKVGDFHPSRLLEVLEDKVVPSLKVGDNGELSSPCNDVSENSSFHLHSRKRRRDFSWKRRRKRQKMSYPCLDCIVWHSPCSPELGTYIERNFMFYARPSAHSMFPRQHILNRLKPTKSGAISLLNHIFGVSANDIDSQVLDSSLNLTKSKVTCSCFKASNSKCLLHSLIGLFKALIRNSQRCQYKKLLRRHCLNPVINKNKAICDGSELEHDLIDSYSSHKQVVSFVWAITRSLVPNDLLGDYITWRTLRKNISKFVKLRRFERFSLKQCMHKLKSSHYPFLSKIAFSNCSCGGLWKNYKNYWKRKKDLRALSVGNRSLQNKLFRCWLYWYFSHVVVPLLGNNFYITERETRKLDVFYYPRPTWNKLFKSTVAQLKGTTYGVLDHASLNIILSERRITLGGSAFGFSRVRFLPKEKNVRPLSNLRAPSKFQFTDKKNARIHVKAVKEQSRFVWYKSVNSALRELYVALRSIKADDPNKLGASVFDYNEIYLRLYHFVLKVRKRSAFFPKLYIVVADVAKAYDSIDQDVLIDIMNDVIPCDTYFFRNYSKLVCDKKSIKAMPYRLCSYHCNKKQDIMKIEASIQLNSSCCVFIDKGTSFEVSNQMLHRVLAEHLKHNILQIGHDYYLQEVGISQGSILSSLLCSFYYGHLEREVILPFLEKAYEISSRTENIEPGYGANENCGSQLSENAWSHSDSTEVFLSGKPMTPNLTGSDINCADEGSRCTNNHVAVSYSSGFKIDKPQNLLLRFVDDFLFISTSKQQAASFFSRMRRGFRAFNCYMNFEKFGLNFDMEEPYLSSLSIRFYTGADGMQFIPWSGLLINCENLEIQADYTRYWGIPVSSTITIQASAKPGCTLEKKLCNYIRPKCYPLLYDSNINSLKTVALNAYQAFLLSAMKFHCSVCSMPSISKLNPSYIFGKILFSFRYMLKLLKKRMHNVENRFNIKAILKLKKMEIIWLGLSAFVRVLKKKQSRYRELIHLLRNKIDEIRLEGAVPYLRYAVEDSHSSLFWKIRF</sequence>
<evidence type="ECO:0000256" key="13">
    <source>
        <dbReference type="RuleBase" id="RU365061"/>
    </source>
</evidence>
<dbReference type="GO" id="GO:0046872">
    <property type="term" value="F:metal ion binding"/>
    <property type="evidence" value="ECO:0007669"/>
    <property type="project" value="UniProtKB-KW"/>
</dbReference>
<dbReference type="Proteomes" id="UP000829196">
    <property type="component" value="Unassembled WGS sequence"/>
</dbReference>
<comment type="caution">
    <text evidence="15">The sequence shown here is derived from an EMBL/GenBank/DDBJ whole genome shotgun (WGS) entry which is preliminary data.</text>
</comment>
<dbReference type="Pfam" id="PF21399">
    <property type="entry name" value="TERT_C"/>
    <property type="match status" value="1"/>
</dbReference>
<dbReference type="AlphaFoldDB" id="A0A8T3BHH8"/>
<dbReference type="PANTHER" id="PTHR12066:SF0">
    <property type="entry name" value="TELOMERASE REVERSE TRANSCRIPTASE"/>
    <property type="match status" value="1"/>
</dbReference>
<gene>
    <name evidence="15" type="ORF">KFK09_012362</name>
</gene>
<evidence type="ECO:0000313" key="15">
    <source>
        <dbReference type="EMBL" id="KAI0511730.1"/>
    </source>
</evidence>
<evidence type="ECO:0000256" key="6">
    <source>
        <dbReference type="ARBA" id="ARBA00022695"/>
    </source>
</evidence>
<evidence type="ECO:0000256" key="9">
    <source>
        <dbReference type="ARBA" id="ARBA00022895"/>
    </source>
</evidence>
<comment type="similarity">
    <text evidence="1 13">Belongs to the reverse transcriptase family. Telomerase subfamily.</text>
</comment>
<dbReference type="GO" id="GO:0007004">
    <property type="term" value="P:telomere maintenance via telomerase"/>
    <property type="evidence" value="ECO:0007669"/>
    <property type="project" value="TreeGrafter"/>
</dbReference>
<dbReference type="GO" id="GO:0042162">
    <property type="term" value="F:telomeric DNA binding"/>
    <property type="evidence" value="ECO:0007669"/>
    <property type="project" value="TreeGrafter"/>
</dbReference>
<proteinExistence type="inferred from homology"/>
<dbReference type="CDD" id="cd01648">
    <property type="entry name" value="TERT"/>
    <property type="match status" value="1"/>
</dbReference>